<dbReference type="PANTHER" id="PTHR11895:SF7">
    <property type="entry name" value="GLUTAMYL-TRNA(GLN) AMIDOTRANSFERASE SUBUNIT A, MITOCHONDRIAL"/>
    <property type="match status" value="1"/>
</dbReference>
<organism evidence="3 4">
    <name type="scientific">Rubellimicrobium rubrum</name>
    <dbReference type="NCBI Taxonomy" id="2585369"/>
    <lineage>
        <taxon>Bacteria</taxon>
        <taxon>Pseudomonadati</taxon>
        <taxon>Pseudomonadota</taxon>
        <taxon>Alphaproteobacteria</taxon>
        <taxon>Rhodobacterales</taxon>
        <taxon>Roseobacteraceae</taxon>
        <taxon>Rubellimicrobium</taxon>
    </lineage>
</organism>
<dbReference type="Gene3D" id="3.90.1300.10">
    <property type="entry name" value="Amidase signature (AS) domain"/>
    <property type="match status" value="1"/>
</dbReference>
<dbReference type="InterPro" id="IPR000120">
    <property type="entry name" value="Amidase"/>
</dbReference>
<protein>
    <submittedName>
        <fullName evidence="3">Amidase</fullName>
    </submittedName>
</protein>
<dbReference type="Proteomes" id="UP000305887">
    <property type="component" value="Unassembled WGS sequence"/>
</dbReference>
<dbReference type="AlphaFoldDB" id="A0A5C4N2L9"/>
<comment type="caution">
    <text evidence="3">The sequence shown here is derived from an EMBL/GenBank/DDBJ whole genome shotgun (WGS) entry which is preliminary data.</text>
</comment>
<dbReference type="Pfam" id="PF01425">
    <property type="entry name" value="Amidase"/>
    <property type="match status" value="1"/>
</dbReference>
<feature type="domain" description="Amidase" evidence="2">
    <location>
        <begin position="27"/>
        <end position="456"/>
    </location>
</feature>
<sequence length="480" mass="50788">MTPDEYRAQDGVGLAQLIAQGQISATEVAEAAISLIEALNPRLNAVVLDRFDAARAEAERLRPRGPLAGATFLLKDVNLFGADMPTRFASRFFAGAEPKPDSTMVRRWREAGLVILGRTNTPEFAGDFITEPQLYGPTLNPWNEGVTVGGSSGGAAAAVASGMVPLAHGTDLGGSIRIPAACCGVFGFKPSVGLNPLGPPWEEIAGGLDADHVLTRSVRDSAASLDVTAGPDTGTRLNRLPPSGGFLAGLVAPLPRLRIGVALEDPAGRRAGANQAAAVERTARLLSGLSHHLEPYAFPPEALPGPWFDALWTTDILHLVQERGAELGRDPSEDELDDLTRAALRHARTLSAVDYLDARLAMARAAQAIGRSRESFDIVLTPSLAEDPPSLGELDFATNGRDLDRWNARGYAFAPFSTPANLAGQPSASCPVMIGGSGLPLAVQITGKPGADLLVLQLARELEDATEWQRTFQGLWKRLA</sequence>
<evidence type="ECO:0000313" key="4">
    <source>
        <dbReference type="Proteomes" id="UP000305887"/>
    </source>
</evidence>
<dbReference type="InterPro" id="IPR036928">
    <property type="entry name" value="AS_sf"/>
</dbReference>
<dbReference type="PROSITE" id="PS00571">
    <property type="entry name" value="AMIDASES"/>
    <property type="match status" value="1"/>
</dbReference>
<dbReference type="PANTHER" id="PTHR11895">
    <property type="entry name" value="TRANSAMIDASE"/>
    <property type="match status" value="1"/>
</dbReference>
<dbReference type="EMBL" id="VDFU01000002">
    <property type="protein sequence ID" value="TNC52499.1"/>
    <property type="molecule type" value="Genomic_DNA"/>
</dbReference>
<comment type="similarity">
    <text evidence="1">Belongs to the amidase family.</text>
</comment>
<name>A0A5C4N2L9_9RHOB</name>
<evidence type="ECO:0000259" key="2">
    <source>
        <dbReference type="Pfam" id="PF01425"/>
    </source>
</evidence>
<evidence type="ECO:0000313" key="3">
    <source>
        <dbReference type="EMBL" id="TNC52499.1"/>
    </source>
</evidence>
<accession>A0A5C4N2L9</accession>
<dbReference type="InterPro" id="IPR023631">
    <property type="entry name" value="Amidase_dom"/>
</dbReference>
<gene>
    <name evidence="3" type="ORF">FHG66_02915</name>
</gene>
<dbReference type="OrthoDB" id="9777859at2"/>
<evidence type="ECO:0000256" key="1">
    <source>
        <dbReference type="ARBA" id="ARBA00009199"/>
    </source>
</evidence>
<dbReference type="GO" id="GO:0003824">
    <property type="term" value="F:catalytic activity"/>
    <property type="evidence" value="ECO:0007669"/>
    <property type="project" value="InterPro"/>
</dbReference>
<dbReference type="SUPFAM" id="SSF75304">
    <property type="entry name" value="Amidase signature (AS) enzymes"/>
    <property type="match status" value="1"/>
</dbReference>
<dbReference type="RefSeq" id="WP_139075183.1">
    <property type="nucleotide sequence ID" value="NZ_VDFU01000002.1"/>
</dbReference>
<keyword evidence="4" id="KW-1185">Reference proteome</keyword>
<reference evidence="3 4" key="1">
    <citation type="submission" date="2019-06" db="EMBL/GenBank/DDBJ databases">
        <title>YIM 131921 draft genome.</title>
        <authorList>
            <person name="Jiang L."/>
        </authorList>
    </citation>
    <scope>NUCLEOTIDE SEQUENCE [LARGE SCALE GENOMIC DNA]</scope>
    <source>
        <strain evidence="3 4">YIM 131921</strain>
    </source>
</reference>
<dbReference type="InterPro" id="IPR020556">
    <property type="entry name" value="Amidase_CS"/>
</dbReference>
<proteinExistence type="inferred from homology"/>